<evidence type="ECO:0000256" key="1">
    <source>
        <dbReference type="SAM" id="Phobius"/>
    </source>
</evidence>
<protein>
    <submittedName>
        <fullName evidence="2">Uncharacterized protein</fullName>
    </submittedName>
</protein>
<sequence>MPTVANSDSPIAPKLDEKKIFEVHLEALKEAYKELIDANQKIAGILLVVIGWFAGKDNPLTMLCHVPYMVYFALGCTVAGFFALAYLFNVVYERGQASYEVLCDLGYESALFARFKVSRGMYWCGLFGQFTLLVGVFSLLAVKYLLVFPKTCGV</sequence>
<gene>
    <name evidence="2" type="ORF">KAK11_11310</name>
</gene>
<keyword evidence="1" id="KW-1133">Transmembrane helix</keyword>
<name>A0ABS5DXP4_9BURK</name>
<evidence type="ECO:0000313" key="2">
    <source>
        <dbReference type="EMBL" id="MBQ0935915.1"/>
    </source>
</evidence>
<evidence type="ECO:0000313" key="3">
    <source>
        <dbReference type="Proteomes" id="UP000672097"/>
    </source>
</evidence>
<dbReference type="RefSeq" id="WP_210809233.1">
    <property type="nucleotide sequence ID" value="NZ_JAGQDG010000004.1"/>
</dbReference>
<proteinExistence type="predicted"/>
<keyword evidence="1" id="KW-0812">Transmembrane</keyword>
<dbReference type="Proteomes" id="UP000672097">
    <property type="component" value="Unassembled WGS sequence"/>
</dbReference>
<dbReference type="EMBL" id="JAGQDG010000004">
    <property type="protein sequence ID" value="MBQ0935915.1"/>
    <property type="molecule type" value="Genomic_DNA"/>
</dbReference>
<comment type="caution">
    <text evidence="2">The sequence shown here is derived from an EMBL/GenBank/DDBJ whole genome shotgun (WGS) entry which is preliminary data.</text>
</comment>
<feature type="transmembrane region" description="Helical" evidence="1">
    <location>
        <begin position="122"/>
        <end position="146"/>
    </location>
</feature>
<organism evidence="2 3">
    <name type="scientific">Ideonella paludis</name>
    <dbReference type="NCBI Taxonomy" id="1233411"/>
    <lineage>
        <taxon>Bacteria</taxon>
        <taxon>Pseudomonadati</taxon>
        <taxon>Pseudomonadota</taxon>
        <taxon>Betaproteobacteria</taxon>
        <taxon>Burkholderiales</taxon>
        <taxon>Sphaerotilaceae</taxon>
        <taxon>Ideonella</taxon>
    </lineage>
</organism>
<accession>A0ABS5DXP4</accession>
<keyword evidence="1" id="KW-0472">Membrane</keyword>
<feature type="transmembrane region" description="Helical" evidence="1">
    <location>
        <begin position="68"/>
        <end position="88"/>
    </location>
</feature>
<keyword evidence="3" id="KW-1185">Reference proteome</keyword>
<reference evidence="2 3" key="1">
    <citation type="submission" date="2021-04" db="EMBL/GenBank/DDBJ databases">
        <title>The genome sequence of type strain Ideonella paludis KCTC 32238.</title>
        <authorList>
            <person name="Liu Y."/>
        </authorList>
    </citation>
    <scope>NUCLEOTIDE SEQUENCE [LARGE SCALE GENOMIC DNA]</scope>
    <source>
        <strain evidence="2 3">KCTC 32238</strain>
    </source>
</reference>